<comment type="caution">
    <text evidence="2">The sequence shown here is derived from an EMBL/GenBank/DDBJ whole genome shotgun (WGS) entry which is preliminary data.</text>
</comment>
<proteinExistence type="predicted"/>
<dbReference type="InterPro" id="IPR006680">
    <property type="entry name" value="Amidohydro-rel"/>
</dbReference>
<feature type="domain" description="Amidohydrolase-related" evidence="1">
    <location>
        <begin position="76"/>
        <end position="426"/>
    </location>
</feature>
<dbReference type="Proteomes" id="UP000317332">
    <property type="component" value="Unassembled WGS sequence"/>
</dbReference>
<evidence type="ECO:0000259" key="1">
    <source>
        <dbReference type="Pfam" id="PF01979"/>
    </source>
</evidence>
<dbReference type="Gene3D" id="3.40.50.10910">
    <property type="entry name" value="Amidohydrolase"/>
    <property type="match status" value="1"/>
</dbReference>
<dbReference type="GO" id="GO:0016810">
    <property type="term" value="F:hydrolase activity, acting on carbon-nitrogen (but not peptide) bonds"/>
    <property type="evidence" value="ECO:0007669"/>
    <property type="project" value="InterPro"/>
</dbReference>
<dbReference type="OrthoDB" id="9815657at2"/>
<reference evidence="2 3" key="1">
    <citation type="submission" date="2019-06" db="EMBL/GenBank/DDBJ databases">
        <title>Flavobacteriaceae Paucihalobacterium erythroidium CWB-1, complete genome.</title>
        <authorList>
            <person name="Wu S."/>
        </authorList>
    </citation>
    <scope>NUCLEOTIDE SEQUENCE [LARGE SCALE GENOMIC DNA]</scope>
    <source>
        <strain evidence="2 3">CWB-1</strain>
    </source>
</reference>
<gene>
    <name evidence="2" type="ORF">FJ651_00025</name>
</gene>
<dbReference type="InterPro" id="IPR051781">
    <property type="entry name" value="Metallo-dep_Hydrolase"/>
</dbReference>
<dbReference type="AlphaFoldDB" id="A0A506PQ82"/>
<dbReference type="InterPro" id="IPR032466">
    <property type="entry name" value="Metal_Hydrolase"/>
</dbReference>
<evidence type="ECO:0000313" key="3">
    <source>
        <dbReference type="Proteomes" id="UP000317332"/>
    </source>
</evidence>
<dbReference type="EMBL" id="VHIQ01000001">
    <property type="protein sequence ID" value="TPV35345.1"/>
    <property type="molecule type" value="Genomic_DNA"/>
</dbReference>
<dbReference type="Gene3D" id="1.20.58.520">
    <property type="entry name" value="Amidohydrolase"/>
    <property type="match status" value="1"/>
</dbReference>
<keyword evidence="2" id="KW-0378">Hydrolase</keyword>
<organism evidence="2 3">
    <name type="scientific">Paucihalobacter ruber</name>
    <dbReference type="NCBI Taxonomy" id="2567861"/>
    <lineage>
        <taxon>Bacteria</taxon>
        <taxon>Pseudomonadati</taxon>
        <taxon>Bacteroidota</taxon>
        <taxon>Flavobacteriia</taxon>
        <taxon>Flavobacteriales</taxon>
        <taxon>Flavobacteriaceae</taxon>
        <taxon>Paucihalobacter</taxon>
    </lineage>
</organism>
<dbReference type="PANTHER" id="PTHR43135:SF3">
    <property type="entry name" value="ALPHA-D-RIBOSE 1-METHYLPHOSPHONATE 5-TRIPHOSPHATE DIPHOSPHATASE"/>
    <property type="match status" value="1"/>
</dbReference>
<sequence length="443" mass="50852">MKLTLIFSIFFVITESFSFTKDTILIENVNIIPMTEEIVLTNQRVFISGGKIIRIESSKEPLSYKVNITIDGSEKYLIPGLAEMHYHYRSDNIESDLKLLLANGITTVRNMAEFNGQDHMTIKERISTGDLLGPNYFTTGPYLTANNFLTIRDVESTVEDHKKKGYDFLKLADNLPLPIYLKLIEECQKHNLKIIGHAQRDLPLEFSMRMNSIEHIEEFLYLKENNSKKELYKYSDQELKNLAIKLRNSGIYIGTTLTVFDFINKCLNDSTFTAFKDDELLKYLAPDQRNVWLSEKNDYRKLKEKEFNGVKAPVLFQEYFNWMKKFTKVLFQNQVSMLTGSDTYGMVIVGFSLSKEFSFLQDAGVKPYQILLASTVVPARYLGRYGVQGTVTVGKNADLVLLGKNPLEDIQNINSIEGVIAKGKWIDRTDISKMLKEVEESFN</sequence>
<dbReference type="Gene3D" id="3.30.110.90">
    <property type="entry name" value="Amidohydrolase"/>
    <property type="match status" value="1"/>
</dbReference>
<protein>
    <submittedName>
        <fullName evidence="2">Amidohydrolase family protein</fullName>
    </submittedName>
</protein>
<name>A0A506PQ82_9FLAO</name>
<dbReference type="InterPro" id="IPR011059">
    <property type="entry name" value="Metal-dep_hydrolase_composite"/>
</dbReference>
<evidence type="ECO:0000313" key="2">
    <source>
        <dbReference type="EMBL" id="TPV35345.1"/>
    </source>
</evidence>
<dbReference type="RefSeq" id="WP_140988354.1">
    <property type="nucleotide sequence ID" value="NZ_VHIQ01000001.1"/>
</dbReference>
<keyword evidence="3" id="KW-1185">Reference proteome</keyword>
<accession>A0A506PQ82</accession>
<dbReference type="SUPFAM" id="SSF51556">
    <property type="entry name" value="Metallo-dependent hydrolases"/>
    <property type="match status" value="1"/>
</dbReference>
<dbReference type="Pfam" id="PF01979">
    <property type="entry name" value="Amidohydro_1"/>
    <property type="match status" value="1"/>
</dbReference>
<dbReference type="PANTHER" id="PTHR43135">
    <property type="entry name" value="ALPHA-D-RIBOSE 1-METHYLPHOSPHONATE 5-TRIPHOSPHATE DIPHOSPHATASE"/>
    <property type="match status" value="1"/>
</dbReference>
<dbReference type="SUPFAM" id="SSF51338">
    <property type="entry name" value="Composite domain of metallo-dependent hydrolases"/>
    <property type="match status" value="1"/>
</dbReference>
<dbReference type="Gene3D" id="2.30.40.10">
    <property type="entry name" value="Urease, subunit C, domain 1"/>
    <property type="match status" value="1"/>
</dbReference>